<feature type="binding site" evidence="11 12">
    <location>
        <position position="119"/>
    </location>
    <ligand>
        <name>ATP</name>
        <dbReference type="ChEBI" id="CHEBI:30616"/>
    </ligand>
</feature>
<protein>
    <recommendedName>
        <fullName evidence="11">Nucleoside diphosphate kinase</fullName>
        <shortName evidence="11">NDK</shortName>
        <shortName evidence="11">NDP kinase</shortName>
        <ecNumber evidence="11">2.7.4.6</ecNumber>
    </recommendedName>
    <alternativeName>
        <fullName evidence="11">Nucleoside-2-P kinase</fullName>
    </alternativeName>
</protein>
<evidence type="ECO:0000256" key="11">
    <source>
        <dbReference type="HAMAP-Rule" id="MF_00451"/>
    </source>
</evidence>
<name>A0A2N3II86_9BACT</name>
<dbReference type="GO" id="GO:0005737">
    <property type="term" value="C:cytoplasm"/>
    <property type="evidence" value="ECO:0007669"/>
    <property type="project" value="UniProtKB-SubCell"/>
</dbReference>
<comment type="cofactor">
    <cofactor evidence="1 11">
        <name>Mg(2+)</name>
        <dbReference type="ChEBI" id="CHEBI:18420"/>
    </cofactor>
</comment>
<keyword evidence="11" id="KW-0963">Cytoplasm</keyword>
<keyword evidence="5 11" id="KW-0479">Metal-binding</keyword>
<dbReference type="Proteomes" id="UP000233387">
    <property type="component" value="Unassembled WGS sequence"/>
</dbReference>
<comment type="subcellular location">
    <subcellularLocation>
        <location evidence="11">Cytoplasm</location>
    </subcellularLocation>
</comment>
<evidence type="ECO:0000256" key="5">
    <source>
        <dbReference type="ARBA" id="ARBA00022723"/>
    </source>
</evidence>
<keyword evidence="10 11" id="KW-0546">Nucleotide metabolism</keyword>
<feature type="binding site" evidence="11 12">
    <location>
        <position position="146"/>
    </location>
    <ligand>
        <name>ATP</name>
        <dbReference type="ChEBI" id="CHEBI:30616"/>
    </ligand>
</feature>
<evidence type="ECO:0000256" key="6">
    <source>
        <dbReference type="ARBA" id="ARBA00022741"/>
    </source>
</evidence>
<dbReference type="HAMAP" id="MF_00451">
    <property type="entry name" value="NDP_kinase"/>
    <property type="match status" value="1"/>
</dbReference>
<dbReference type="GO" id="GO:0006241">
    <property type="term" value="P:CTP biosynthetic process"/>
    <property type="evidence" value="ECO:0007669"/>
    <property type="project" value="UniProtKB-UniRule"/>
</dbReference>
<dbReference type="SUPFAM" id="SSF54919">
    <property type="entry name" value="Nucleoside diphosphate kinase, NDK"/>
    <property type="match status" value="1"/>
</dbReference>
<feature type="active site" description="Pros-phosphohistidine intermediate" evidence="11 12">
    <location>
        <position position="149"/>
    </location>
</feature>
<feature type="binding site" evidence="11 12">
    <location>
        <position position="136"/>
    </location>
    <ligand>
        <name>ATP</name>
        <dbReference type="ChEBI" id="CHEBI:30616"/>
    </ligand>
</feature>
<evidence type="ECO:0000256" key="9">
    <source>
        <dbReference type="ARBA" id="ARBA00022842"/>
    </source>
</evidence>
<keyword evidence="6 11" id="KW-0547">Nucleotide-binding</keyword>
<dbReference type="CDD" id="cd04413">
    <property type="entry name" value="NDPk_I"/>
    <property type="match status" value="1"/>
</dbReference>
<dbReference type="GO" id="GO:0004550">
    <property type="term" value="F:nucleoside diphosphate kinase activity"/>
    <property type="evidence" value="ECO:0007669"/>
    <property type="project" value="UniProtKB-UniRule"/>
</dbReference>
<evidence type="ECO:0000256" key="12">
    <source>
        <dbReference type="PROSITE-ProRule" id="PRU00706"/>
    </source>
</evidence>
<dbReference type="NCBIfam" id="NF011116">
    <property type="entry name" value="PRK14545.1"/>
    <property type="match status" value="1"/>
</dbReference>
<comment type="caution">
    <text evidence="15">The sequence shown here is derived from an EMBL/GenBank/DDBJ whole genome shotgun (WGS) entry which is preliminary data.</text>
</comment>
<dbReference type="PROSITE" id="PS51374">
    <property type="entry name" value="NDPK_LIKE"/>
    <property type="match status" value="1"/>
</dbReference>
<keyword evidence="9 11" id="KW-0460">Magnesium</keyword>
<comment type="catalytic activity">
    <reaction evidence="11">
        <text>a 2'-deoxyribonucleoside 5'-diphosphate + ATP = a 2'-deoxyribonucleoside 5'-triphosphate + ADP</text>
        <dbReference type="Rhea" id="RHEA:44640"/>
        <dbReference type="ChEBI" id="CHEBI:30616"/>
        <dbReference type="ChEBI" id="CHEBI:61560"/>
        <dbReference type="ChEBI" id="CHEBI:73316"/>
        <dbReference type="ChEBI" id="CHEBI:456216"/>
        <dbReference type="EC" id="2.7.4.6"/>
    </reaction>
</comment>
<evidence type="ECO:0000313" key="16">
    <source>
        <dbReference type="Proteomes" id="UP000233387"/>
    </source>
</evidence>
<feature type="binding site" evidence="11 12">
    <location>
        <position position="43"/>
    </location>
    <ligand>
        <name>ATP</name>
        <dbReference type="ChEBI" id="CHEBI:30616"/>
    </ligand>
</feature>
<comment type="catalytic activity">
    <reaction evidence="11">
        <text>a ribonucleoside 5'-diphosphate + ATP = a ribonucleoside 5'-triphosphate + ADP</text>
        <dbReference type="Rhea" id="RHEA:18113"/>
        <dbReference type="ChEBI" id="CHEBI:30616"/>
        <dbReference type="ChEBI" id="CHEBI:57930"/>
        <dbReference type="ChEBI" id="CHEBI:61557"/>
        <dbReference type="ChEBI" id="CHEBI:456216"/>
        <dbReference type="EC" id="2.7.4.6"/>
    </reaction>
</comment>
<dbReference type="EC" id="2.7.4.6" evidence="11"/>
<dbReference type="PRINTS" id="PR01243">
    <property type="entry name" value="NUCDPKINASE"/>
</dbReference>
<keyword evidence="4 11" id="KW-0808">Transferase</keyword>
<dbReference type="AlphaFoldDB" id="A0A2N3II86"/>
<feature type="binding site" evidence="11 12">
    <location>
        <position position="91"/>
    </location>
    <ligand>
        <name>ATP</name>
        <dbReference type="ChEBI" id="CHEBI:30616"/>
    </ligand>
</feature>
<dbReference type="InterPro" id="IPR034907">
    <property type="entry name" value="NDK-like_dom"/>
</dbReference>
<comment type="similarity">
    <text evidence="2 11 12 13">Belongs to the NDK family.</text>
</comment>
<evidence type="ECO:0000256" key="2">
    <source>
        <dbReference type="ARBA" id="ARBA00008142"/>
    </source>
</evidence>
<evidence type="ECO:0000313" key="15">
    <source>
        <dbReference type="EMBL" id="PKQ70027.1"/>
    </source>
</evidence>
<dbReference type="EMBL" id="NKXO01000012">
    <property type="protein sequence ID" value="PKQ70027.1"/>
    <property type="molecule type" value="Genomic_DNA"/>
</dbReference>
<dbReference type="GO" id="GO:0046872">
    <property type="term" value="F:metal ion binding"/>
    <property type="evidence" value="ECO:0007669"/>
    <property type="project" value="UniProtKB-KW"/>
</dbReference>
<keyword evidence="16" id="KW-1185">Reference proteome</keyword>
<dbReference type="GO" id="GO:0006228">
    <property type="term" value="P:UTP biosynthetic process"/>
    <property type="evidence" value="ECO:0007669"/>
    <property type="project" value="UniProtKB-UniRule"/>
</dbReference>
<dbReference type="Gene3D" id="3.30.70.141">
    <property type="entry name" value="Nucleoside diphosphate kinase-like domain"/>
    <property type="match status" value="1"/>
</dbReference>
<evidence type="ECO:0000256" key="3">
    <source>
        <dbReference type="ARBA" id="ARBA00022553"/>
    </source>
</evidence>
<accession>A0A2N3II86</accession>
<comment type="subunit">
    <text evidence="11">Homotetramer.</text>
</comment>
<gene>
    <name evidence="11" type="primary">ndk</name>
    <name evidence="15" type="ORF">Rain11_0964</name>
</gene>
<dbReference type="GO" id="GO:0005524">
    <property type="term" value="F:ATP binding"/>
    <property type="evidence" value="ECO:0007669"/>
    <property type="project" value="UniProtKB-UniRule"/>
</dbReference>
<dbReference type="SMART" id="SM00562">
    <property type="entry name" value="NDK"/>
    <property type="match status" value="1"/>
</dbReference>
<evidence type="ECO:0000256" key="8">
    <source>
        <dbReference type="ARBA" id="ARBA00022840"/>
    </source>
</evidence>
<keyword evidence="7 11" id="KW-0418">Kinase</keyword>
<dbReference type="InterPro" id="IPR036850">
    <property type="entry name" value="NDK-like_dom_sf"/>
</dbReference>
<keyword evidence="3 11" id="KW-0597">Phosphoprotein</keyword>
<dbReference type="GO" id="GO:0006183">
    <property type="term" value="P:GTP biosynthetic process"/>
    <property type="evidence" value="ECO:0007669"/>
    <property type="project" value="UniProtKB-UniRule"/>
</dbReference>
<evidence type="ECO:0000256" key="10">
    <source>
        <dbReference type="ARBA" id="ARBA00023080"/>
    </source>
</evidence>
<dbReference type="PANTHER" id="PTHR46161:SF3">
    <property type="entry name" value="NUCLEOSIDE DIPHOSPHATE KINASE DDB_G0292928-RELATED"/>
    <property type="match status" value="1"/>
</dbReference>
<evidence type="ECO:0000256" key="4">
    <source>
        <dbReference type="ARBA" id="ARBA00022679"/>
    </source>
</evidence>
<evidence type="ECO:0000259" key="14">
    <source>
        <dbReference type="SMART" id="SM00562"/>
    </source>
</evidence>
<evidence type="ECO:0000256" key="7">
    <source>
        <dbReference type="ARBA" id="ARBA00022777"/>
    </source>
</evidence>
<dbReference type="Pfam" id="PF00334">
    <property type="entry name" value="NDK"/>
    <property type="match status" value="1"/>
</dbReference>
<keyword evidence="8 11" id="KW-0067">ATP-binding</keyword>
<dbReference type="PANTHER" id="PTHR46161">
    <property type="entry name" value="NUCLEOSIDE DIPHOSPHATE KINASE"/>
    <property type="match status" value="1"/>
</dbReference>
<reference evidence="15 16" key="1">
    <citation type="submission" date="2017-06" db="EMBL/GenBank/DDBJ databases">
        <title>Raineya orbicola gen. nov., sp. nov. a slightly thermophilic bacterium of the phylum Bacteroidetes and the description of Raineyaceae fam. nov.</title>
        <authorList>
            <person name="Albuquerque L."/>
            <person name="Polonia A.R.M."/>
            <person name="Barroso C."/>
            <person name="Froufe H.J.C."/>
            <person name="Lage O."/>
            <person name="Lobo-Da-Cunha A."/>
            <person name="Egas C."/>
            <person name="Da Costa M.S."/>
        </authorList>
    </citation>
    <scope>NUCLEOTIDE SEQUENCE [LARGE SCALE GENOMIC DNA]</scope>
    <source>
        <strain evidence="15 16">SPSPC-11</strain>
    </source>
</reference>
<feature type="binding site" evidence="11 12">
    <location>
        <position position="125"/>
    </location>
    <ligand>
        <name>ATP</name>
        <dbReference type="ChEBI" id="CHEBI:30616"/>
    </ligand>
</feature>
<dbReference type="InterPro" id="IPR001564">
    <property type="entry name" value="Nucleoside_diP_kinase"/>
</dbReference>
<comment type="function">
    <text evidence="11">Major role in the synthesis of nucleoside triphosphates other than ATP. The ATP gamma phosphate is transferred to the NDP beta phosphate via a ping-pong mechanism, using a phosphorylated active-site intermediate.</text>
</comment>
<proteinExistence type="inferred from homology"/>
<dbReference type="FunFam" id="3.30.70.141:FF:000017">
    <property type="entry name" value="Nucleoside diphosphate kinase"/>
    <property type="match status" value="1"/>
</dbReference>
<feature type="domain" description="Nucleoside diphosphate kinase-like" evidence="14">
    <location>
        <begin position="35"/>
        <end position="170"/>
    </location>
</feature>
<evidence type="ECO:0000256" key="1">
    <source>
        <dbReference type="ARBA" id="ARBA00001946"/>
    </source>
</evidence>
<organism evidence="15 16">
    <name type="scientific">Raineya orbicola</name>
    <dbReference type="NCBI Taxonomy" id="2016530"/>
    <lineage>
        <taxon>Bacteria</taxon>
        <taxon>Pseudomonadati</taxon>
        <taxon>Bacteroidota</taxon>
        <taxon>Cytophagia</taxon>
        <taxon>Cytophagales</taxon>
        <taxon>Raineyaceae</taxon>
        <taxon>Raineya</taxon>
    </lineage>
</organism>
<sequence>MFQVSCVFFMKFLLIILKTQKTSEICEQKHKIMAGNRTFSMIKPDAVQAGNTGAILKMIEEAGFRISAMRMTKLSKQRAGQFYAVHKERPFYNDLCEYMSSGHIVALILEKENAVADFRKLIGATDPAKAEEGTIRKLFAKSIEANAIHGSDSDENAEIEAAFFFSKMQQY</sequence>
<dbReference type="NCBIfam" id="NF001908">
    <property type="entry name" value="PRK00668.1"/>
    <property type="match status" value="1"/>
</dbReference>
<evidence type="ECO:0000256" key="13">
    <source>
        <dbReference type="RuleBase" id="RU004011"/>
    </source>
</evidence>